<protein>
    <submittedName>
        <fullName evidence="1">Uncharacterized protein</fullName>
    </submittedName>
</protein>
<sequence length="100" mass="10862">MTRVVLLLQLTGSEAPSVELSMRNRLGLAMTRAAREQRSSSPGAPRGQRRCGKLIICVCMLCRGSSIADGLSENMVFLHFSGANVTFRSVVRCDFKAKTG</sequence>
<dbReference type="AlphaFoldDB" id="A0A6M2E4D0"/>
<proteinExistence type="predicted"/>
<evidence type="ECO:0000313" key="1">
    <source>
        <dbReference type="EMBL" id="NOV52221.1"/>
    </source>
</evidence>
<accession>A0A6M2E4D0</accession>
<dbReference type="EMBL" id="GIDH01000278">
    <property type="protein sequence ID" value="NOV52221.1"/>
    <property type="molecule type" value="Transcribed_RNA"/>
</dbReference>
<reference evidence="1" key="1">
    <citation type="submission" date="2019-12" db="EMBL/GenBank/DDBJ databases">
        <title>The sialotranscriptome of the gopher-tortoise tick, Amblyomma tuberculatum.</title>
        <authorList>
            <person name="Karim S."/>
            <person name="Andersen J."/>
            <person name="Kumar D."/>
            <person name="Adamson S."/>
            <person name="Ennen J."/>
            <person name="Qualis C.P."/>
            <person name="Ribeiro J.M.C."/>
        </authorList>
    </citation>
    <scope>NUCLEOTIDE SEQUENCE</scope>
    <source>
        <strain evidence="1">Removed</strain>
        <tissue evidence="1">Salivary glands</tissue>
    </source>
</reference>
<name>A0A6M2E4D0_9ACAR</name>
<organism evidence="1">
    <name type="scientific">Amblyomma tuberculatum</name>
    <dbReference type="NCBI Taxonomy" id="48802"/>
    <lineage>
        <taxon>Eukaryota</taxon>
        <taxon>Metazoa</taxon>
        <taxon>Ecdysozoa</taxon>
        <taxon>Arthropoda</taxon>
        <taxon>Chelicerata</taxon>
        <taxon>Arachnida</taxon>
        <taxon>Acari</taxon>
        <taxon>Parasitiformes</taxon>
        <taxon>Ixodida</taxon>
        <taxon>Ixodoidea</taxon>
        <taxon>Ixodidae</taxon>
        <taxon>Amblyomminae</taxon>
        <taxon>Amblyomma</taxon>
    </lineage>
</organism>